<dbReference type="InterPro" id="IPR052925">
    <property type="entry name" value="Phage_Integrase-like_Recomb"/>
</dbReference>
<accession>A0A8F6TWF2</accession>
<dbReference type="Proteomes" id="UP000825009">
    <property type="component" value="Chromosome"/>
</dbReference>
<proteinExistence type="predicted"/>
<reference evidence="1 2" key="1">
    <citation type="submission" date="2021-07" db="EMBL/GenBank/DDBJ databases">
        <title>A novel Jannaschia species isolated from marine dinoflagellate Ceratoperidinium margalefii.</title>
        <authorList>
            <person name="Jiang Y."/>
            <person name="Li Z."/>
        </authorList>
    </citation>
    <scope>NUCLEOTIDE SEQUENCE [LARGE SCALE GENOMIC DNA]</scope>
    <source>
        <strain evidence="1 2">J12C1-MA-4</strain>
    </source>
</reference>
<sequence>MAKVFDREVERAEVLTLLSSQSKQKRQAIIDEYERRSLQAFAPETLRNLRQIKKSFARWCEYRAYDPMPPVAPEIVAEYVEALGGKLSANTIATRLWAISEHHRSLFLPSPCRHRLVELALKSVKRKYGAYTRQAPPLSKAEVLGVVLKLGVSRQELRDKALIWAASDSWCRVSELVAFQVRDMERQDDGSSLLFVRRSKTDPYGKGDYAFLSKGASLAVLAWIEAAGLKAEDPMFTKSQRGGKRTPLAAATVSRIIKRRFDRSDVSSHSMRVGGVHDAFRLNCSLSSIMVAGRWRSPEMPARYGRRILASQSAAAEVAKAFESEVSEFTPSDICKVHTSPG</sequence>
<name>A0A8F6TWF2_9RHOB</name>
<evidence type="ECO:0000313" key="2">
    <source>
        <dbReference type="Proteomes" id="UP000825009"/>
    </source>
</evidence>
<dbReference type="KEGG" id="gce:KYE46_16105"/>
<dbReference type="PANTHER" id="PTHR34605">
    <property type="entry name" value="PHAGE_INTEGRASE DOMAIN-CONTAINING PROTEIN"/>
    <property type="match status" value="1"/>
</dbReference>
<dbReference type="RefSeq" id="WP_219002040.1">
    <property type="nucleotide sequence ID" value="NZ_CP079194.1"/>
</dbReference>
<dbReference type="PANTHER" id="PTHR34605:SF3">
    <property type="entry name" value="P CELL-TYPE AGGLUTINATION PROTEIN MAP4-LIKE-RELATED"/>
    <property type="match status" value="1"/>
</dbReference>
<protein>
    <submittedName>
        <fullName evidence="1">Recombinase XerD</fullName>
    </submittedName>
</protein>
<evidence type="ECO:0000313" key="1">
    <source>
        <dbReference type="EMBL" id="QXT39424.1"/>
    </source>
</evidence>
<keyword evidence="2" id="KW-1185">Reference proteome</keyword>
<gene>
    <name evidence="1" type="ORF">KYE46_16105</name>
</gene>
<organism evidence="1 2">
    <name type="scientific">Gymnodinialimonas ceratoperidinii</name>
    <dbReference type="NCBI Taxonomy" id="2856823"/>
    <lineage>
        <taxon>Bacteria</taxon>
        <taxon>Pseudomonadati</taxon>
        <taxon>Pseudomonadota</taxon>
        <taxon>Alphaproteobacteria</taxon>
        <taxon>Rhodobacterales</taxon>
        <taxon>Paracoccaceae</taxon>
        <taxon>Gymnodinialimonas</taxon>
    </lineage>
</organism>
<dbReference type="AlphaFoldDB" id="A0A8F6TWF2"/>
<dbReference type="EMBL" id="CP079194">
    <property type="protein sequence ID" value="QXT39424.1"/>
    <property type="molecule type" value="Genomic_DNA"/>
</dbReference>